<reference evidence="2 3" key="1">
    <citation type="submission" date="2020-08" db="EMBL/GenBank/DDBJ databases">
        <title>Genomic Encyclopedia of Type Strains, Phase IV (KMG-IV): sequencing the most valuable type-strain genomes for metagenomic binning, comparative biology and taxonomic classification.</title>
        <authorList>
            <person name="Goeker M."/>
        </authorList>
    </citation>
    <scope>NUCLEOTIDE SEQUENCE [LARGE SCALE GENOMIC DNA]</scope>
    <source>
        <strain evidence="2 3">DSM 16268</strain>
    </source>
</reference>
<dbReference type="RefSeq" id="WP_183854949.1">
    <property type="nucleotide sequence ID" value="NZ_JACHOO010000003.1"/>
</dbReference>
<protein>
    <submittedName>
        <fullName evidence="2">Uncharacterized protein (DUF58 family)</fullName>
    </submittedName>
</protein>
<accession>A0A7W9FLE0</accession>
<gene>
    <name evidence="2" type="ORF">GGQ63_001863</name>
</gene>
<dbReference type="EMBL" id="JACHOO010000003">
    <property type="protein sequence ID" value="MBB5752809.1"/>
    <property type="molecule type" value="Genomic_DNA"/>
</dbReference>
<dbReference type="AlphaFoldDB" id="A0A7W9FLE0"/>
<sequence>MAVRDAEAGLAGAVLPALTAAKTLAESLPDLLVEARRVAATVLTGWHGRRRAGPGETFWQFRPFIAGEAAGRIDWRRSARDDHLYVREREWEATHTVWLWADLSASMQFRSPLAAAPKRDRALVLLLAMADMLSAAGERVGFPGLTDPILGRNAAERLATGLAHADERVLAGGVPAADRIGRFADVMLFGDFLDPLDEIEARLTAIARAGATGHLVEVRDPVEETFPFAGRTEFRDPESGFTWTVGRAERIAADYRQRLAARRERLGGLCRRFGWSYMTHRTDRPATEPLLALYARLAERAAPGGTA</sequence>
<evidence type="ECO:0000313" key="2">
    <source>
        <dbReference type="EMBL" id="MBB5752809.1"/>
    </source>
</evidence>
<name>A0A7W9FLE0_9HYPH</name>
<proteinExistence type="predicted"/>
<comment type="caution">
    <text evidence="2">The sequence shown here is derived from an EMBL/GenBank/DDBJ whole genome shotgun (WGS) entry which is preliminary data.</text>
</comment>
<dbReference type="InterPro" id="IPR002881">
    <property type="entry name" value="DUF58"/>
</dbReference>
<evidence type="ECO:0000313" key="3">
    <source>
        <dbReference type="Proteomes" id="UP000523821"/>
    </source>
</evidence>
<organism evidence="2 3">
    <name type="scientific">Prosthecomicrobium pneumaticum</name>
    <dbReference type="NCBI Taxonomy" id="81895"/>
    <lineage>
        <taxon>Bacteria</taxon>
        <taxon>Pseudomonadati</taxon>
        <taxon>Pseudomonadota</taxon>
        <taxon>Alphaproteobacteria</taxon>
        <taxon>Hyphomicrobiales</taxon>
        <taxon>Kaistiaceae</taxon>
        <taxon>Prosthecomicrobium</taxon>
    </lineage>
</organism>
<dbReference type="Pfam" id="PF01882">
    <property type="entry name" value="DUF58"/>
    <property type="match status" value="1"/>
</dbReference>
<feature type="domain" description="DUF58" evidence="1">
    <location>
        <begin position="61"/>
        <end position="264"/>
    </location>
</feature>
<dbReference type="PANTHER" id="PTHR33608">
    <property type="entry name" value="BLL2464 PROTEIN"/>
    <property type="match status" value="1"/>
</dbReference>
<keyword evidence="3" id="KW-1185">Reference proteome</keyword>
<dbReference type="PANTHER" id="PTHR33608:SF6">
    <property type="entry name" value="BLL2464 PROTEIN"/>
    <property type="match status" value="1"/>
</dbReference>
<dbReference type="Proteomes" id="UP000523821">
    <property type="component" value="Unassembled WGS sequence"/>
</dbReference>
<evidence type="ECO:0000259" key="1">
    <source>
        <dbReference type="Pfam" id="PF01882"/>
    </source>
</evidence>